<evidence type="ECO:0000259" key="3">
    <source>
        <dbReference type="PROSITE" id="PS51831"/>
    </source>
</evidence>
<dbReference type="CDD" id="cd00077">
    <property type="entry name" value="HDc"/>
    <property type="match status" value="1"/>
</dbReference>
<dbReference type="InterPro" id="IPR003607">
    <property type="entry name" value="HD/PDEase_dom"/>
</dbReference>
<evidence type="ECO:0000256" key="2">
    <source>
        <dbReference type="SAM" id="MobiDB-lite"/>
    </source>
</evidence>
<reference evidence="4 5" key="1">
    <citation type="submission" date="2016-12" db="EMBL/GenBank/DDBJ databases">
        <title>The new phylogeny of genus Mycobacterium.</title>
        <authorList>
            <person name="Tortoli E."/>
            <person name="Trovato A."/>
            <person name="Cirillo D.M."/>
        </authorList>
    </citation>
    <scope>NUCLEOTIDE SEQUENCE [LARGE SCALE GENOMIC DNA]</scope>
    <source>
        <strain evidence="4 5">DSM 44223</strain>
    </source>
</reference>
<evidence type="ECO:0000313" key="4">
    <source>
        <dbReference type="EMBL" id="ORB50488.1"/>
    </source>
</evidence>
<dbReference type="PROSITE" id="PS51831">
    <property type="entry name" value="HD"/>
    <property type="match status" value="1"/>
</dbReference>
<evidence type="ECO:0000313" key="5">
    <source>
        <dbReference type="Proteomes" id="UP000192534"/>
    </source>
</evidence>
<organism evidence="4 5">
    <name type="scientific">Mycolicibacterium rhodesiae</name>
    <name type="common">Mycobacterium rhodesiae</name>
    <dbReference type="NCBI Taxonomy" id="36814"/>
    <lineage>
        <taxon>Bacteria</taxon>
        <taxon>Bacillati</taxon>
        <taxon>Actinomycetota</taxon>
        <taxon>Actinomycetes</taxon>
        <taxon>Mycobacteriales</taxon>
        <taxon>Mycobacteriaceae</taxon>
        <taxon>Mycolicibacterium</taxon>
    </lineage>
</organism>
<dbReference type="Pfam" id="PF01966">
    <property type="entry name" value="HD"/>
    <property type="match status" value="1"/>
</dbReference>
<feature type="domain" description="HD" evidence="3">
    <location>
        <begin position="102"/>
        <end position="273"/>
    </location>
</feature>
<dbReference type="InterPro" id="IPR006261">
    <property type="entry name" value="dGTPase"/>
</dbReference>
<evidence type="ECO:0000256" key="1">
    <source>
        <dbReference type="ARBA" id="ARBA00022801"/>
    </source>
</evidence>
<dbReference type="GO" id="GO:0006203">
    <property type="term" value="P:dGTP catabolic process"/>
    <property type="evidence" value="ECO:0007669"/>
    <property type="project" value="TreeGrafter"/>
</dbReference>
<dbReference type="InterPro" id="IPR026875">
    <property type="entry name" value="PHydrolase_assoc_dom"/>
</dbReference>
<dbReference type="InterPro" id="IPR050135">
    <property type="entry name" value="dGTPase-like"/>
</dbReference>
<dbReference type="GO" id="GO:0008832">
    <property type="term" value="F:dGTPase activity"/>
    <property type="evidence" value="ECO:0007669"/>
    <property type="project" value="TreeGrafter"/>
</dbReference>
<proteinExistence type="predicted"/>
<dbReference type="Gene3D" id="1.10.3210.10">
    <property type="entry name" value="Hypothetical protein af1432"/>
    <property type="match status" value="1"/>
</dbReference>
<dbReference type="InterPro" id="IPR006674">
    <property type="entry name" value="HD_domain"/>
</dbReference>
<dbReference type="PANTHER" id="PTHR11373:SF32">
    <property type="entry name" value="DEOXYGUANOSINETRIPHOSPHATE TRIPHOSPHOHYDROLASE"/>
    <property type="match status" value="1"/>
</dbReference>
<dbReference type="Proteomes" id="UP000192534">
    <property type="component" value="Unassembled WGS sequence"/>
</dbReference>
<dbReference type="SUPFAM" id="SSF109604">
    <property type="entry name" value="HD-domain/PDEase-like"/>
    <property type="match status" value="1"/>
</dbReference>
<dbReference type="Pfam" id="PF13286">
    <property type="entry name" value="HD_assoc"/>
    <property type="match status" value="1"/>
</dbReference>
<dbReference type="PANTHER" id="PTHR11373">
    <property type="entry name" value="DEOXYNUCLEOSIDE TRIPHOSPHATE TRIPHOSPHOHYDROLASE"/>
    <property type="match status" value="1"/>
</dbReference>
<dbReference type="AlphaFoldDB" id="A0A1X0IRM4"/>
<accession>A0A1X0IRM4</accession>
<gene>
    <name evidence="4" type="ORF">BST42_19990</name>
</gene>
<name>A0A1X0IRM4_MYCRH</name>
<keyword evidence="5" id="KW-1185">Reference proteome</keyword>
<dbReference type="SMART" id="SM00471">
    <property type="entry name" value="HDc"/>
    <property type="match status" value="1"/>
</dbReference>
<feature type="region of interest" description="Disordered" evidence="2">
    <location>
        <begin position="40"/>
        <end position="68"/>
    </location>
</feature>
<keyword evidence="1" id="KW-0378">Hydrolase</keyword>
<dbReference type="EMBL" id="MVIH01000010">
    <property type="protein sequence ID" value="ORB50488.1"/>
    <property type="molecule type" value="Genomic_DNA"/>
</dbReference>
<dbReference type="NCBIfam" id="TIGR01353">
    <property type="entry name" value="dGTP_triPase"/>
    <property type="match status" value="1"/>
</dbReference>
<comment type="caution">
    <text evidence="4">The sequence shown here is derived from an EMBL/GenBank/DDBJ whole genome shotgun (WGS) entry which is preliminary data.</text>
</comment>
<sequence length="504" mass="57167">MERASLQAVAVELWDAIQWGEIELVGDRVAAPRARVSQQISPLNRDIRERQEPRPSGNGSQVRRQESQIDRDRILHSWTFRRLEGVTQIVTPDHSGDLKHSRLTHSLKVAQVGRRIAEEFALRTGADEIPKDLINKGGGLDPNTVEAAGLAHDIGHPPFGHAGEDVLKDWAKDWKLADGFEGNAQTLRIITRREFRFCHEDGMNLTNATKAAVIKYPWKRKKTGDDYRTKKFNAYDDDYDMHLLKPRKALGVMGDVQTLEASIMDIADDITYALHDLEDFYTAGLFPRNHITAILDDYSDKQKKNGDPPTTYQYQDLEECKIGLAKKNKDVYDKILFDQAINKVLTLVRFSMYRQFDGSRSAYALIRTAFAGRVDFYIPRIAVDKKSGIAKLHPEDWHEIQVLKWLTSQFVHSRAELAITQHGQSYVMRSILDQLFTWCKSCGTDPQKRAKLPATFRELTEHAHDDAALARAVIDYICQLTDGQLQSLGRALKGSGPPSTLYLV</sequence>
<protein>
    <recommendedName>
        <fullName evidence="3">HD domain-containing protein</fullName>
    </recommendedName>
</protein>